<comment type="caution">
    <text evidence="1">The sequence shown here is derived from an EMBL/GenBank/DDBJ whole genome shotgun (WGS) entry which is preliminary data.</text>
</comment>
<dbReference type="EMBL" id="JXAL01000016">
    <property type="protein sequence ID" value="KIL35837.1"/>
    <property type="molecule type" value="Genomic_DNA"/>
</dbReference>
<dbReference type="RefSeq" id="WP_041062502.1">
    <property type="nucleotide sequence ID" value="NZ_JXAL01000016.1"/>
</dbReference>
<name>A0ABR5A464_9BACL</name>
<sequence>MSAGERQEPLWKYEDYNDWSRMMAKNYTRSELEAMLYGTKSELTKATKTHLNAIRGTTSMHSNSQRRAQARNSVVGSYEKRYAIENALEIYRFYPERTKEGLKEESQ</sequence>
<dbReference type="Proteomes" id="UP000054526">
    <property type="component" value="Unassembled WGS sequence"/>
</dbReference>
<keyword evidence="2" id="KW-1185">Reference proteome</keyword>
<evidence type="ECO:0000313" key="1">
    <source>
        <dbReference type="EMBL" id="KIL35837.1"/>
    </source>
</evidence>
<evidence type="ECO:0000313" key="2">
    <source>
        <dbReference type="Proteomes" id="UP000054526"/>
    </source>
</evidence>
<organism evidence="1 2">
    <name type="scientific">Cohnella kolymensis</name>
    <dbReference type="NCBI Taxonomy" id="1590652"/>
    <lineage>
        <taxon>Bacteria</taxon>
        <taxon>Bacillati</taxon>
        <taxon>Bacillota</taxon>
        <taxon>Bacilli</taxon>
        <taxon>Bacillales</taxon>
        <taxon>Paenibacillaceae</taxon>
        <taxon>Cohnella</taxon>
    </lineage>
</organism>
<protein>
    <submittedName>
        <fullName evidence="1">Uncharacterized protein</fullName>
    </submittedName>
</protein>
<reference evidence="1 2" key="1">
    <citation type="submission" date="2014-12" db="EMBL/GenBank/DDBJ databases">
        <title>Draft genome sequence of Cohnella kolymensis strain B-2846.</title>
        <authorList>
            <person name="Karlyshev A.V."/>
            <person name="Kudryashova E.B."/>
        </authorList>
    </citation>
    <scope>NUCLEOTIDE SEQUENCE [LARGE SCALE GENOMIC DNA]</scope>
    <source>
        <strain evidence="1 2">VKM B-2846</strain>
    </source>
</reference>
<accession>A0ABR5A464</accession>
<proteinExistence type="predicted"/>
<gene>
    <name evidence="1" type="ORF">SD71_10590</name>
</gene>